<sequence>MYSTTMLPSMKIRALLLWEVFVLFAAESVMSSAPESINTNITVQTDVTTNQQTNAYVNVLQPTTLHPAQPTDVSAHAEETALVTANPEDGVKSKTNMSDSRWLDLTTAEAAISSSKPLAPTEKVTTKNVVPVQTIAATEQTFTVGLTSTSGPQQTITASREEQPFATMTTASGEAKSSTVAATATDKEHVSSSKTTGDAQTFPEVTSTGRGLQPSTVMTTATSAVQPPYQKTTADAVNQTTDHLHTSASSVTDMTAPATGFAASSASHFSTQHSTTITEFRSEVPSTTSLDTSTQRASTFSGPTASVPTSGSVRSTSTELSSPSPSVPTRTTFSSTSTGPVSTSTDSSNTTTANSTSPAGGLIPRTHQSRRYSSTTKAPCEPSKDSASSEVLPCSTRGVVKQCLIIIAALAMVATIFIVSTIILCIKLTTKKYKVRQPQQATEMMCISSLLPDKSHTYTRQRNPVSNGVLVFPAGDSDEEGGDNLTLSSFLPENDRYV</sequence>
<organism evidence="4 5">
    <name type="scientific">Crenichthys baileyi</name>
    <name type="common">White River springfish</name>
    <dbReference type="NCBI Taxonomy" id="28760"/>
    <lineage>
        <taxon>Eukaryota</taxon>
        <taxon>Metazoa</taxon>
        <taxon>Chordata</taxon>
        <taxon>Craniata</taxon>
        <taxon>Vertebrata</taxon>
        <taxon>Euteleostomi</taxon>
        <taxon>Actinopterygii</taxon>
        <taxon>Neopterygii</taxon>
        <taxon>Teleostei</taxon>
        <taxon>Neoteleostei</taxon>
        <taxon>Acanthomorphata</taxon>
        <taxon>Ovalentaria</taxon>
        <taxon>Atherinomorphae</taxon>
        <taxon>Cyprinodontiformes</taxon>
        <taxon>Goodeidae</taxon>
        <taxon>Crenichthys</taxon>
    </lineage>
</organism>
<dbReference type="PANTHER" id="PTHR17384:SF7">
    <property type="entry name" value="P-SELECTIN GLYCOPROTEIN LIGAND 1"/>
    <property type="match status" value="1"/>
</dbReference>
<evidence type="ECO:0000313" key="5">
    <source>
        <dbReference type="Proteomes" id="UP001311232"/>
    </source>
</evidence>
<evidence type="ECO:0000256" key="3">
    <source>
        <dbReference type="SAM" id="SignalP"/>
    </source>
</evidence>
<evidence type="ECO:0000256" key="1">
    <source>
        <dbReference type="SAM" id="MobiDB-lite"/>
    </source>
</evidence>
<keyword evidence="2" id="KW-0472">Membrane</keyword>
<feature type="compositionally biased region" description="Polar residues" evidence="1">
    <location>
        <begin position="264"/>
        <end position="309"/>
    </location>
</feature>
<feature type="compositionally biased region" description="Polar residues" evidence="1">
    <location>
        <begin position="192"/>
        <end position="214"/>
    </location>
</feature>
<name>A0AAV9R660_9TELE</name>
<evidence type="ECO:0000313" key="4">
    <source>
        <dbReference type="EMBL" id="KAK5603894.1"/>
    </source>
</evidence>
<feature type="region of interest" description="Disordered" evidence="1">
    <location>
        <begin position="169"/>
        <end position="214"/>
    </location>
</feature>
<dbReference type="EMBL" id="JAHHUM010002392">
    <property type="protein sequence ID" value="KAK5603894.1"/>
    <property type="molecule type" value="Genomic_DNA"/>
</dbReference>
<feature type="region of interest" description="Disordered" evidence="1">
    <location>
        <begin position="264"/>
        <end position="391"/>
    </location>
</feature>
<evidence type="ECO:0008006" key="6">
    <source>
        <dbReference type="Google" id="ProtNLM"/>
    </source>
</evidence>
<protein>
    <recommendedName>
        <fullName evidence="6">P-selectin glycoprotein ligand 1</fullName>
    </recommendedName>
</protein>
<accession>A0AAV9R660</accession>
<gene>
    <name evidence="4" type="ORF">CRENBAI_026316</name>
</gene>
<feature type="chain" id="PRO_5043743162" description="P-selectin glycoprotein ligand 1" evidence="3">
    <location>
        <begin position="32"/>
        <end position="498"/>
    </location>
</feature>
<evidence type="ECO:0000256" key="2">
    <source>
        <dbReference type="SAM" id="Phobius"/>
    </source>
</evidence>
<dbReference type="GO" id="GO:0050901">
    <property type="term" value="P:leukocyte tethering or rolling"/>
    <property type="evidence" value="ECO:0007669"/>
    <property type="project" value="TreeGrafter"/>
</dbReference>
<dbReference type="GO" id="GO:0005886">
    <property type="term" value="C:plasma membrane"/>
    <property type="evidence" value="ECO:0007669"/>
    <property type="project" value="TreeGrafter"/>
</dbReference>
<keyword evidence="5" id="KW-1185">Reference proteome</keyword>
<dbReference type="PANTHER" id="PTHR17384">
    <property type="entry name" value="P-SELECTIN GLYCOPROTEIN LIGAND-1"/>
    <property type="match status" value="1"/>
</dbReference>
<feature type="compositionally biased region" description="Polar residues" evidence="1">
    <location>
        <begin position="169"/>
        <end position="182"/>
    </location>
</feature>
<feature type="compositionally biased region" description="Low complexity" evidence="1">
    <location>
        <begin position="310"/>
        <end position="357"/>
    </location>
</feature>
<reference evidence="4 5" key="1">
    <citation type="submission" date="2021-06" db="EMBL/GenBank/DDBJ databases">
        <authorList>
            <person name="Palmer J.M."/>
        </authorList>
    </citation>
    <scope>NUCLEOTIDE SEQUENCE [LARGE SCALE GENOMIC DNA]</scope>
    <source>
        <strain evidence="4 5">MEX-2019</strain>
        <tissue evidence="4">Muscle</tissue>
    </source>
</reference>
<dbReference type="AlphaFoldDB" id="A0AAV9R660"/>
<keyword evidence="2" id="KW-0812">Transmembrane</keyword>
<dbReference type="Proteomes" id="UP001311232">
    <property type="component" value="Unassembled WGS sequence"/>
</dbReference>
<feature type="transmembrane region" description="Helical" evidence="2">
    <location>
        <begin position="404"/>
        <end position="426"/>
    </location>
</feature>
<feature type="signal peptide" evidence="3">
    <location>
        <begin position="1"/>
        <end position="31"/>
    </location>
</feature>
<dbReference type="InterPro" id="IPR026195">
    <property type="entry name" value="PSGL-1"/>
</dbReference>
<keyword evidence="3" id="KW-0732">Signal</keyword>
<keyword evidence="2" id="KW-1133">Transmembrane helix</keyword>
<comment type="caution">
    <text evidence="4">The sequence shown here is derived from an EMBL/GenBank/DDBJ whole genome shotgun (WGS) entry which is preliminary data.</text>
</comment>
<proteinExistence type="predicted"/>